<sequence length="207" mass="23279">MPPSKKQHLASPGPESMPRDSLRIREESIVVPMQEPRVIPSGDLYLYICTTHLEVPLADIHFLYACKEPIPLDNDEKEVDYEYDDTNAYLTKPDDVDDEPDFEAIGEAVPLSFPTSSHLELIVNFEGDFGALEPVPTMDMTAPPAPAQIFLVRWKLIVNGFFDNDDDALVSTIPIGARRRSYGDGRFLFQGSDTRDRPLLQEKMKGP</sequence>
<evidence type="ECO:0000313" key="1">
    <source>
        <dbReference type="EMBL" id="ONK80374.1"/>
    </source>
</evidence>
<dbReference type="EMBL" id="CM007381">
    <property type="protein sequence ID" value="ONK80374.1"/>
    <property type="molecule type" value="Genomic_DNA"/>
</dbReference>
<gene>
    <name evidence="1" type="ORF">A4U43_C01F16980</name>
    <name evidence="2" type="ORF">A4U43_C01F25620</name>
</gene>
<evidence type="ECO:0000313" key="2">
    <source>
        <dbReference type="EMBL" id="ONK81130.1"/>
    </source>
</evidence>
<reference evidence="1" key="1">
    <citation type="submission" date="2016-10" db="EMBL/GenBank/DDBJ databases">
        <title>The evolution of sex chromosomes in Asparagus.</title>
        <authorList>
            <person name="Leebens-Mack J."/>
            <person name="Bowers J."/>
            <person name="Harkess A."/>
            <person name="Ayyampalayam S."/>
        </authorList>
    </citation>
    <scope>NUCLEOTIDE SEQUENCE [LARGE SCALE GENOMIC DNA]</scope>
    <source>
        <tissue evidence="1">Spear</tissue>
    </source>
</reference>
<dbReference type="EMBL" id="CM007381">
    <property type="protein sequence ID" value="ONK81130.1"/>
    <property type="molecule type" value="Genomic_DNA"/>
</dbReference>
<accession>A0A5P1FQS4</accession>
<evidence type="ECO:0000313" key="3">
    <source>
        <dbReference type="Proteomes" id="UP000243459"/>
    </source>
</evidence>
<proteinExistence type="predicted"/>
<dbReference type="Proteomes" id="UP000243459">
    <property type="component" value="Chromosome 1"/>
</dbReference>
<protein>
    <submittedName>
        <fullName evidence="1">Uncharacterized protein</fullName>
    </submittedName>
</protein>
<keyword evidence="3" id="KW-1185">Reference proteome</keyword>
<reference evidence="3" key="2">
    <citation type="journal article" date="2017" name="Nat. Commun.">
        <title>The asparagus genome sheds light on the origin and evolution of a young Y chromosome.</title>
        <authorList>
            <person name="Harkess A."/>
            <person name="Zhou J."/>
            <person name="Xu C."/>
            <person name="Bowers J.E."/>
            <person name="Van der Hulst R."/>
            <person name="Ayyampalayam S."/>
            <person name="Mercati F."/>
            <person name="Riccardi P."/>
            <person name="McKain M.R."/>
            <person name="Kakrana A."/>
            <person name="Tang H."/>
            <person name="Ray J."/>
            <person name="Groenendijk J."/>
            <person name="Arikit S."/>
            <person name="Mathioni S.M."/>
            <person name="Nakano M."/>
            <person name="Shan H."/>
            <person name="Telgmann-Rauber A."/>
            <person name="Kanno A."/>
            <person name="Yue Z."/>
            <person name="Chen H."/>
            <person name="Li W."/>
            <person name="Chen Y."/>
            <person name="Xu X."/>
            <person name="Zhang Y."/>
            <person name="Luo S."/>
            <person name="Chen H."/>
            <person name="Gao J."/>
            <person name="Mao Z."/>
            <person name="Pires J.C."/>
            <person name="Luo M."/>
            <person name="Kudrna D."/>
            <person name="Wing R.A."/>
            <person name="Meyers B.C."/>
            <person name="Yi K."/>
            <person name="Kong H."/>
            <person name="Lavrijsen P."/>
            <person name="Sunseri F."/>
            <person name="Falavigna A."/>
            <person name="Ye Y."/>
            <person name="Leebens-Mack J.H."/>
            <person name="Chen G."/>
        </authorList>
    </citation>
    <scope>NUCLEOTIDE SEQUENCE [LARGE SCALE GENOMIC DNA]</scope>
    <source>
        <strain evidence="3">cv. DH0086</strain>
    </source>
</reference>
<dbReference type="AlphaFoldDB" id="A0A5P1FQS4"/>
<dbReference type="Gramene" id="ONK80374">
    <property type="protein sequence ID" value="ONK80374"/>
    <property type="gene ID" value="A4U43_C01F16980"/>
</dbReference>
<dbReference type="Gramene" id="ONK81130">
    <property type="protein sequence ID" value="ONK81130"/>
    <property type="gene ID" value="A4U43_C01F25620"/>
</dbReference>
<name>A0A5P1FQS4_ASPOF</name>
<organism evidence="1 3">
    <name type="scientific">Asparagus officinalis</name>
    <name type="common">Garden asparagus</name>
    <dbReference type="NCBI Taxonomy" id="4686"/>
    <lineage>
        <taxon>Eukaryota</taxon>
        <taxon>Viridiplantae</taxon>
        <taxon>Streptophyta</taxon>
        <taxon>Embryophyta</taxon>
        <taxon>Tracheophyta</taxon>
        <taxon>Spermatophyta</taxon>
        <taxon>Magnoliopsida</taxon>
        <taxon>Liliopsida</taxon>
        <taxon>Asparagales</taxon>
        <taxon>Asparagaceae</taxon>
        <taxon>Asparagoideae</taxon>
        <taxon>Asparagus</taxon>
    </lineage>
</organism>